<dbReference type="Gene3D" id="1.10.3720.10">
    <property type="entry name" value="MetI-like"/>
    <property type="match status" value="1"/>
</dbReference>
<keyword evidence="5 7" id="KW-1133">Transmembrane helix</keyword>
<comment type="caution">
    <text evidence="9">The sequence shown here is derived from an EMBL/GenBank/DDBJ whole genome shotgun (WGS) entry which is preliminary data.</text>
</comment>
<dbReference type="EMBL" id="JAGINT010000001">
    <property type="protein sequence ID" value="MBP2349643.1"/>
    <property type="molecule type" value="Genomic_DNA"/>
</dbReference>
<evidence type="ECO:0000256" key="4">
    <source>
        <dbReference type="ARBA" id="ARBA00022692"/>
    </source>
</evidence>
<keyword evidence="2 7" id="KW-0813">Transport</keyword>
<dbReference type="PROSITE" id="PS50928">
    <property type="entry name" value="ABC_TM1"/>
    <property type="match status" value="1"/>
</dbReference>
<organism evidence="9 10">
    <name type="scientific">Kribbella aluminosa</name>
    <dbReference type="NCBI Taxonomy" id="416017"/>
    <lineage>
        <taxon>Bacteria</taxon>
        <taxon>Bacillati</taxon>
        <taxon>Actinomycetota</taxon>
        <taxon>Actinomycetes</taxon>
        <taxon>Propionibacteriales</taxon>
        <taxon>Kribbellaceae</taxon>
        <taxon>Kribbella</taxon>
    </lineage>
</organism>
<evidence type="ECO:0000256" key="7">
    <source>
        <dbReference type="RuleBase" id="RU363032"/>
    </source>
</evidence>
<evidence type="ECO:0000256" key="3">
    <source>
        <dbReference type="ARBA" id="ARBA00022475"/>
    </source>
</evidence>
<protein>
    <submittedName>
        <fullName evidence="9">Peptide/nickel transport system permease protein</fullName>
    </submittedName>
</protein>
<reference evidence="9 10" key="1">
    <citation type="submission" date="2021-03" db="EMBL/GenBank/DDBJ databases">
        <title>Sequencing the genomes of 1000 actinobacteria strains.</title>
        <authorList>
            <person name="Klenk H.-P."/>
        </authorList>
    </citation>
    <scope>NUCLEOTIDE SEQUENCE [LARGE SCALE GENOMIC DNA]</scope>
    <source>
        <strain evidence="9 10">DSM 18824</strain>
    </source>
</reference>
<evidence type="ECO:0000313" key="10">
    <source>
        <dbReference type="Proteomes" id="UP000755585"/>
    </source>
</evidence>
<keyword evidence="3" id="KW-1003">Cell membrane</keyword>
<dbReference type="CDD" id="cd06261">
    <property type="entry name" value="TM_PBP2"/>
    <property type="match status" value="1"/>
</dbReference>
<dbReference type="Proteomes" id="UP000755585">
    <property type="component" value="Unassembled WGS sequence"/>
</dbReference>
<dbReference type="InterPro" id="IPR035906">
    <property type="entry name" value="MetI-like_sf"/>
</dbReference>
<evidence type="ECO:0000256" key="2">
    <source>
        <dbReference type="ARBA" id="ARBA00022448"/>
    </source>
</evidence>
<dbReference type="Pfam" id="PF00528">
    <property type="entry name" value="BPD_transp_1"/>
    <property type="match status" value="1"/>
</dbReference>
<evidence type="ECO:0000259" key="8">
    <source>
        <dbReference type="PROSITE" id="PS50928"/>
    </source>
</evidence>
<dbReference type="PANTHER" id="PTHR43386:SF25">
    <property type="entry name" value="PEPTIDE ABC TRANSPORTER PERMEASE PROTEIN"/>
    <property type="match status" value="1"/>
</dbReference>
<feature type="transmembrane region" description="Helical" evidence="7">
    <location>
        <begin position="16"/>
        <end position="36"/>
    </location>
</feature>
<keyword evidence="4 7" id="KW-0812">Transmembrane</keyword>
<comment type="subcellular location">
    <subcellularLocation>
        <location evidence="1 7">Cell membrane</location>
        <topology evidence="1 7">Multi-pass membrane protein</topology>
    </subcellularLocation>
</comment>
<dbReference type="PANTHER" id="PTHR43386">
    <property type="entry name" value="OLIGOPEPTIDE TRANSPORT SYSTEM PERMEASE PROTEIN APPC"/>
    <property type="match status" value="1"/>
</dbReference>
<name>A0ABS4UDD8_9ACTN</name>
<gene>
    <name evidence="9" type="ORF">JOF29_000726</name>
</gene>
<feature type="domain" description="ABC transmembrane type-1" evidence="8">
    <location>
        <begin position="77"/>
        <end position="266"/>
    </location>
</feature>
<keyword evidence="6 7" id="KW-0472">Membrane</keyword>
<evidence type="ECO:0000256" key="6">
    <source>
        <dbReference type="ARBA" id="ARBA00023136"/>
    </source>
</evidence>
<evidence type="ECO:0000256" key="5">
    <source>
        <dbReference type="ARBA" id="ARBA00022989"/>
    </source>
</evidence>
<feature type="transmembrane region" description="Helical" evidence="7">
    <location>
        <begin position="81"/>
        <end position="104"/>
    </location>
</feature>
<dbReference type="InterPro" id="IPR050366">
    <property type="entry name" value="BP-dependent_transpt_permease"/>
</dbReference>
<dbReference type="InterPro" id="IPR000515">
    <property type="entry name" value="MetI-like"/>
</dbReference>
<sequence length="284" mass="29419">MSTDRRAARAASTPSLIIGATLLTLFVGAGLLSLVWTPADPGEIDVAHRLAPPGTSGHLLGTDGLGRDVLSMILAGARTSLTVAGAATLAAVVPGVLLGLLIAGSRRTFQGFFSRVTDIGIALPGLLLALVLATAIGPGTTTSIVAIITWFVPVATRVTIGPARQVLALDFVEAALAYGRSRRFVLFRHVLPNIGPLVLAQTSVMFASAILLEAALSYLGVGTQPPTVSWGRMLNDAQHFIGLSTYLIIPPGLAIVTAVLGFNFLSDGLRAWLDPQSRTKAVAA</sequence>
<dbReference type="SUPFAM" id="SSF161098">
    <property type="entry name" value="MetI-like"/>
    <property type="match status" value="1"/>
</dbReference>
<feature type="transmembrane region" description="Helical" evidence="7">
    <location>
        <begin position="240"/>
        <end position="265"/>
    </location>
</feature>
<accession>A0ABS4UDD8</accession>
<evidence type="ECO:0000256" key="1">
    <source>
        <dbReference type="ARBA" id="ARBA00004651"/>
    </source>
</evidence>
<feature type="transmembrane region" description="Helical" evidence="7">
    <location>
        <begin position="190"/>
        <end position="220"/>
    </location>
</feature>
<dbReference type="RefSeq" id="WP_209692783.1">
    <property type="nucleotide sequence ID" value="NZ_BAAAVU010000029.1"/>
</dbReference>
<comment type="similarity">
    <text evidence="7">Belongs to the binding-protein-dependent transport system permease family.</text>
</comment>
<evidence type="ECO:0000313" key="9">
    <source>
        <dbReference type="EMBL" id="MBP2349643.1"/>
    </source>
</evidence>
<proteinExistence type="inferred from homology"/>
<keyword evidence="10" id="KW-1185">Reference proteome</keyword>